<feature type="compositionally biased region" description="Polar residues" evidence="1">
    <location>
        <begin position="75"/>
        <end position="85"/>
    </location>
</feature>
<keyword evidence="3" id="KW-1185">Reference proteome</keyword>
<organism evidence="2 3">
    <name type="scientific">Zostera marina</name>
    <name type="common">Eelgrass</name>
    <dbReference type="NCBI Taxonomy" id="29655"/>
    <lineage>
        <taxon>Eukaryota</taxon>
        <taxon>Viridiplantae</taxon>
        <taxon>Streptophyta</taxon>
        <taxon>Embryophyta</taxon>
        <taxon>Tracheophyta</taxon>
        <taxon>Spermatophyta</taxon>
        <taxon>Magnoliopsida</taxon>
        <taxon>Liliopsida</taxon>
        <taxon>Zosteraceae</taxon>
        <taxon>Zostera</taxon>
    </lineage>
</organism>
<dbReference type="AlphaFoldDB" id="A0A0K9NQZ5"/>
<dbReference type="OrthoDB" id="666236at2759"/>
<evidence type="ECO:0000256" key="1">
    <source>
        <dbReference type="SAM" id="MobiDB-lite"/>
    </source>
</evidence>
<dbReference type="EMBL" id="LFYR01001823">
    <property type="protein sequence ID" value="KMZ59033.1"/>
    <property type="molecule type" value="Genomic_DNA"/>
</dbReference>
<evidence type="ECO:0000313" key="3">
    <source>
        <dbReference type="Proteomes" id="UP000036987"/>
    </source>
</evidence>
<proteinExistence type="predicted"/>
<protein>
    <submittedName>
        <fullName evidence="2">Uncharacterized protein</fullName>
    </submittedName>
</protein>
<accession>A0A0K9NQZ5</accession>
<dbReference type="Proteomes" id="UP000036987">
    <property type="component" value="Unassembled WGS sequence"/>
</dbReference>
<name>A0A0K9NQZ5_ZOSMR</name>
<evidence type="ECO:0000313" key="2">
    <source>
        <dbReference type="EMBL" id="KMZ59033.1"/>
    </source>
</evidence>
<reference evidence="3" key="1">
    <citation type="journal article" date="2016" name="Nature">
        <title>The genome of the seagrass Zostera marina reveals angiosperm adaptation to the sea.</title>
        <authorList>
            <person name="Olsen J.L."/>
            <person name="Rouze P."/>
            <person name="Verhelst B."/>
            <person name="Lin Y.-C."/>
            <person name="Bayer T."/>
            <person name="Collen J."/>
            <person name="Dattolo E."/>
            <person name="De Paoli E."/>
            <person name="Dittami S."/>
            <person name="Maumus F."/>
            <person name="Michel G."/>
            <person name="Kersting A."/>
            <person name="Lauritano C."/>
            <person name="Lohaus R."/>
            <person name="Toepel M."/>
            <person name="Tonon T."/>
            <person name="Vanneste K."/>
            <person name="Amirebrahimi M."/>
            <person name="Brakel J."/>
            <person name="Bostroem C."/>
            <person name="Chovatia M."/>
            <person name="Grimwood J."/>
            <person name="Jenkins J.W."/>
            <person name="Jueterbock A."/>
            <person name="Mraz A."/>
            <person name="Stam W.T."/>
            <person name="Tice H."/>
            <person name="Bornberg-Bauer E."/>
            <person name="Green P.J."/>
            <person name="Pearson G.A."/>
            <person name="Procaccini G."/>
            <person name="Duarte C.M."/>
            <person name="Schmutz J."/>
            <person name="Reusch T.B.H."/>
            <person name="Van de Peer Y."/>
        </authorList>
    </citation>
    <scope>NUCLEOTIDE SEQUENCE [LARGE SCALE GENOMIC DNA]</scope>
    <source>
        <strain evidence="3">cv. Finnish</strain>
    </source>
</reference>
<feature type="region of interest" description="Disordered" evidence="1">
    <location>
        <begin position="75"/>
        <end position="101"/>
    </location>
</feature>
<comment type="caution">
    <text evidence="2">The sequence shown here is derived from an EMBL/GenBank/DDBJ whole genome shotgun (WGS) entry which is preliminary data.</text>
</comment>
<gene>
    <name evidence="2" type="ORF">ZOSMA_70G00470</name>
</gene>
<sequence length="101" mass="11215">MDCRRRRRIVSLVCAMTSLMMMCVHVWVCHFHSSSSTAAALSIPVIPEESQRRSSFKPTSRFLLGIGTTSPFSATNSVGSRSNFVDSKRKVPSCADPLHNR</sequence>